<keyword evidence="2 4" id="KW-0808">Transferase</keyword>
<evidence type="ECO:0000256" key="4">
    <source>
        <dbReference type="PIRNR" id="PIRNR006078"/>
    </source>
</evidence>
<sequence>MSTAGPLRVLVAPDSFKGTATAAEVAAAVRDGWLAARPADRVALAPMADGGEGTLDAFTSAVPGARRVPVEVDGPDGRRVRAGWVLLPDGTGVVELAACSGLPLMGRPAPFAAHTLGLGQAVAAALDAGVDRLLLGIGGSASTDGGTGLLTALGARFLDAAGRPVPLGAAGLTALDRVDLAALRPLPPGGATVLSDVDAPLLGPRGAAAVFGPQKGAGPDDVPALEAGLRRLAARAGGDPGEPGAGAAGGTGYGLRLWGATLSPGAAAVAAALDLPRSVAGADVVVTGEGRYDDQTAGGKVPAHVLALARAAGVPVLLVAGSVAAPTTPFADAVALADVAGGAGPALADPVRWLRVAAGDLARRRAP</sequence>
<evidence type="ECO:0000313" key="6">
    <source>
        <dbReference type="Proteomes" id="UP000184471"/>
    </source>
</evidence>
<dbReference type="GO" id="GO:0031388">
    <property type="term" value="P:organic acid phosphorylation"/>
    <property type="evidence" value="ECO:0007669"/>
    <property type="project" value="UniProtKB-UniRule"/>
</dbReference>
<evidence type="ECO:0000256" key="3">
    <source>
        <dbReference type="ARBA" id="ARBA00022777"/>
    </source>
</evidence>
<evidence type="ECO:0000256" key="1">
    <source>
        <dbReference type="ARBA" id="ARBA00006284"/>
    </source>
</evidence>
<dbReference type="NCBIfam" id="TIGR00045">
    <property type="entry name" value="glycerate kinase"/>
    <property type="match status" value="1"/>
</dbReference>
<name>A0A1M5HPD2_9ACTN</name>
<dbReference type="Gene3D" id="3.40.50.10350">
    <property type="entry name" value="Glycerate kinase, domain 1"/>
    <property type="match status" value="1"/>
</dbReference>
<dbReference type="InterPro" id="IPR036129">
    <property type="entry name" value="Glycerate_kinase_sf"/>
</dbReference>
<dbReference type="Pfam" id="PF02595">
    <property type="entry name" value="Gly_kinase"/>
    <property type="match status" value="1"/>
</dbReference>
<reference evidence="5 6" key="1">
    <citation type="submission" date="2016-11" db="EMBL/GenBank/DDBJ databases">
        <authorList>
            <person name="Jaros S."/>
            <person name="Januszkiewicz K."/>
            <person name="Wedrychowicz H."/>
        </authorList>
    </citation>
    <scope>NUCLEOTIDE SEQUENCE [LARGE SCALE GENOMIC DNA]</scope>
    <source>
        <strain evidence="5 6">DSM 45408</strain>
    </source>
</reference>
<dbReference type="AlphaFoldDB" id="A0A1M5HPD2"/>
<gene>
    <name evidence="5" type="ORF">SAMN05444351_1681</name>
</gene>
<dbReference type="PANTHER" id="PTHR21599">
    <property type="entry name" value="GLYCERATE KINASE"/>
    <property type="match status" value="1"/>
</dbReference>
<proteinExistence type="inferred from homology"/>
<keyword evidence="3 4" id="KW-0418">Kinase</keyword>
<dbReference type="InterPro" id="IPR018193">
    <property type="entry name" value="Glyc_kinase_flavodox-like_fold"/>
</dbReference>
<dbReference type="OrthoDB" id="9774290at2"/>
<organism evidence="5 6">
    <name type="scientific">Geodermatophilus nigrescens</name>
    <dbReference type="NCBI Taxonomy" id="1070870"/>
    <lineage>
        <taxon>Bacteria</taxon>
        <taxon>Bacillati</taxon>
        <taxon>Actinomycetota</taxon>
        <taxon>Actinomycetes</taxon>
        <taxon>Geodermatophilales</taxon>
        <taxon>Geodermatophilaceae</taxon>
        <taxon>Geodermatophilus</taxon>
    </lineage>
</organism>
<dbReference type="PANTHER" id="PTHR21599:SF0">
    <property type="entry name" value="GLYCERATE KINASE"/>
    <property type="match status" value="1"/>
</dbReference>
<evidence type="ECO:0000313" key="5">
    <source>
        <dbReference type="EMBL" id="SHG17816.1"/>
    </source>
</evidence>
<dbReference type="RefSeq" id="WP_073419752.1">
    <property type="nucleotide sequence ID" value="NZ_FQVX01000002.1"/>
</dbReference>
<dbReference type="GO" id="GO:0008887">
    <property type="term" value="F:glycerate kinase activity"/>
    <property type="evidence" value="ECO:0007669"/>
    <property type="project" value="UniProtKB-UniRule"/>
</dbReference>
<dbReference type="STRING" id="1070870.SAMN05444351_1681"/>
<dbReference type="Proteomes" id="UP000184471">
    <property type="component" value="Unassembled WGS sequence"/>
</dbReference>
<protein>
    <submittedName>
        <fullName evidence="5">Glycerate kinase</fullName>
    </submittedName>
</protein>
<accession>A0A1M5HPD2</accession>
<dbReference type="PIRSF" id="PIRSF006078">
    <property type="entry name" value="GlxK"/>
    <property type="match status" value="1"/>
</dbReference>
<keyword evidence="6" id="KW-1185">Reference proteome</keyword>
<dbReference type="InterPro" id="IPR018197">
    <property type="entry name" value="Glycerate_kinase_RE-like"/>
</dbReference>
<dbReference type="SUPFAM" id="SSF110738">
    <property type="entry name" value="Glycerate kinase I"/>
    <property type="match status" value="1"/>
</dbReference>
<comment type="similarity">
    <text evidence="1 4">Belongs to the glycerate kinase type-1 family.</text>
</comment>
<dbReference type="EMBL" id="FQVX01000002">
    <property type="protein sequence ID" value="SHG17816.1"/>
    <property type="molecule type" value="Genomic_DNA"/>
</dbReference>
<dbReference type="InterPro" id="IPR004381">
    <property type="entry name" value="Glycerate_kinase"/>
</dbReference>
<evidence type="ECO:0000256" key="2">
    <source>
        <dbReference type="ARBA" id="ARBA00022679"/>
    </source>
</evidence>
<dbReference type="Gene3D" id="3.90.1510.10">
    <property type="entry name" value="Glycerate kinase, domain 2"/>
    <property type="match status" value="1"/>
</dbReference>